<gene>
    <name evidence="2" type="ORF">J8C05_13210</name>
</gene>
<keyword evidence="1" id="KW-0472">Membrane</keyword>
<evidence type="ECO:0000256" key="1">
    <source>
        <dbReference type="SAM" id="Phobius"/>
    </source>
</evidence>
<sequence>MYWLISFLLLLYLAVGIYTFIRALKMPGNLVAAALAGAFWPMFWLVGKQEKERRLGGRRGGYLP</sequence>
<evidence type="ECO:0000313" key="2">
    <source>
        <dbReference type="EMBL" id="QUV95769.1"/>
    </source>
</evidence>
<keyword evidence="3" id="KW-1185">Reference proteome</keyword>
<organism evidence="2 3">
    <name type="scientific">Chloracidobacterium sp. N</name>
    <dbReference type="NCBI Taxonomy" id="2821540"/>
    <lineage>
        <taxon>Bacteria</taxon>
        <taxon>Pseudomonadati</taxon>
        <taxon>Acidobacteriota</taxon>
        <taxon>Terriglobia</taxon>
        <taxon>Terriglobales</taxon>
        <taxon>Acidobacteriaceae</taxon>
        <taxon>Chloracidobacterium</taxon>
        <taxon>Chloracidobacterium aggregatum</taxon>
    </lineage>
</organism>
<reference evidence="2 3" key="1">
    <citation type="submission" date="2021-03" db="EMBL/GenBank/DDBJ databases">
        <title>Genomic and phenotypic characterization of Chloracidobacterium isolates provides evidence for multiple species.</title>
        <authorList>
            <person name="Saini M.K."/>
            <person name="Costas A.M.G."/>
            <person name="Tank M."/>
            <person name="Bryant D.A."/>
        </authorList>
    </citation>
    <scope>NUCLEOTIDE SEQUENCE [LARGE SCALE GENOMIC DNA]</scope>
    <source>
        <strain evidence="2 3">N</strain>
    </source>
</reference>
<dbReference type="Proteomes" id="UP000677668">
    <property type="component" value="Chromosome 2"/>
</dbReference>
<protein>
    <submittedName>
        <fullName evidence="2">Uncharacterized protein</fullName>
    </submittedName>
</protein>
<evidence type="ECO:0000313" key="3">
    <source>
        <dbReference type="Proteomes" id="UP000677668"/>
    </source>
</evidence>
<feature type="transmembrane region" description="Helical" evidence="1">
    <location>
        <begin position="26"/>
        <end position="46"/>
    </location>
</feature>
<name>A0ABX8B462_9BACT</name>
<dbReference type="EMBL" id="CP072643">
    <property type="protein sequence ID" value="QUV95769.1"/>
    <property type="molecule type" value="Genomic_DNA"/>
</dbReference>
<keyword evidence="1" id="KW-0812">Transmembrane</keyword>
<accession>A0ABX8B462</accession>
<keyword evidence="1" id="KW-1133">Transmembrane helix</keyword>
<dbReference type="RefSeq" id="WP_211423971.1">
    <property type="nucleotide sequence ID" value="NZ_CP072643.1"/>
</dbReference>
<proteinExistence type="predicted"/>